<dbReference type="Proteomes" id="UP000585050">
    <property type="component" value="Unassembled WGS sequence"/>
</dbReference>
<dbReference type="SUPFAM" id="SSF49299">
    <property type="entry name" value="PKD domain"/>
    <property type="match status" value="1"/>
</dbReference>
<protein>
    <submittedName>
        <fullName evidence="2">PKD domain-containing protein</fullName>
    </submittedName>
</protein>
<comment type="caution">
    <text evidence="2">The sequence shown here is derived from an EMBL/GenBank/DDBJ whole genome shotgun (WGS) entry which is preliminary data.</text>
</comment>
<dbReference type="SUPFAM" id="SSF160104">
    <property type="entry name" value="Acetoacetate decarboxylase-like"/>
    <property type="match status" value="1"/>
</dbReference>
<organism evidence="2 3">
    <name type="scientific">Flammeovirga agarivorans</name>
    <dbReference type="NCBI Taxonomy" id="2726742"/>
    <lineage>
        <taxon>Bacteria</taxon>
        <taxon>Pseudomonadati</taxon>
        <taxon>Bacteroidota</taxon>
        <taxon>Cytophagia</taxon>
        <taxon>Cytophagales</taxon>
        <taxon>Flammeovirgaceae</taxon>
        <taxon>Flammeovirga</taxon>
    </lineage>
</organism>
<evidence type="ECO:0000313" key="2">
    <source>
        <dbReference type="EMBL" id="NLR91673.1"/>
    </source>
</evidence>
<dbReference type="Gene3D" id="2.60.40.10">
    <property type="entry name" value="Immunoglobulins"/>
    <property type="match status" value="1"/>
</dbReference>
<dbReference type="RefSeq" id="WP_168882389.1">
    <property type="nucleotide sequence ID" value="NZ_JABAIL010000003.1"/>
</dbReference>
<dbReference type="EMBL" id="JABAIL010000003">
    <property type="protein sequence ID" value="NLR91673.1"/>
    <property type="molecule type" value="Genomic_DNA"/>
</dbReference>
<dbReference type="InterPro" id="IPR023375">
    <property type="entry name" value="ADC_dom_sf"/>
</dbReference>
<name>A0A7X8SK94_9BACT</name>
<evidence type="ECO:0000259" key="1">
    <source>
        <dbReference type="PROSITE" id="PS50093"/>
    </source>
</evidence>
<dbReference type="PROSITE" id="PS51257">
    <property type="entry name" value="PROKAR_LIPOPROTEIN"/>
    <property type="match status" value="1"/>
</dbReference>
<dbReference type="InterPro" id="IPR013783">
    <property type="entry name" value="Ig-like_fold"/>
</dbReference>
<evidence type="ECO:0000313" key="3">
    <source>
        <dbReference type="Proteomes" id="UP000585050"/>
    </source>
</evidence>
<dbReference type="Gene3D" id="2.40.400.10">
    <property type="entry name" value="Acetoacetate decarboxylase-like"/>
    <property type="match status" value="1"/>
</dbReference>
<dbReference type="InterPro" id="IPR035986">
    <property type="entry name" value="PKD_dom_sf"/>
</dbReference>
<dbReference type="InterPro" id="IPR010451">
    <property type="entry name" value="Acetoacetate_decarboxylase"/>
</dbReference>
<dbReference type="SMART" id="SM00089">
    <property type="entry name" value="PKD"/>
    <property type="match status" value="1"/>
</dbReference>
<sequence>MKNYILLLFTVLLFSCSKEEALENIAVADFDYTMEVMDNTAVVRLNNLSQHATEYQWTSDSILSQNTEEHPSITFTNNGTYTVTLEASNAHSSNVKSKTITIDTLFEHIPYRYLENDGIFMYYETDDVALYQSFIPKEFNMPSRMVVFSFFNDFYKLDHGAIPYKENAISILVEYQGQEFFHCIYMPVTDEHSMWAGILGLGLPKSLGDISFVNISPNYTGSAENILGGTMDMTVNTQNFSVTNDDKQEMIDLSLLRSIQIRNGKVIEIGKTGGNATSIIQLAEQFPNKMTLTFGEASIVTNTESISFKHPLDLTPSRIIGGYYLKNQIAFGLTGNPLK</sequence>
<dbReference type="CDD" id="cd00146">
    <property type="entry name" value="PKD"/>
    <property type="match status" value="1"/>
</dbReference>
<dbReference type="Pfam" id="PF06314">
    <property type="entry name" value="ADC"/>
    <property type="match status" value="1"/>
</dbReference>
<dbReference type="PROSITE" id="PS50093">
    <property type="entry name" value="PKD"/>
    <property type="match status" value="1"/>
</dbReference>
<feature type="domain" description="PKD" evidence="1">
    <location>
        <begin position="55"/>
        <end position="102"/>
    </location>
</feature>
<dbReference type="GO" id="GO:0016829">
    <property type="term" value="F:lyase activity"/>
    <property type="evidence" value="ECO:0007669"/>
    <property type="project" value="InterPro"/>
</dbReference>
<proteinExistence type="predicted"/>
<dbReference type="InterPro" id="IPR000601">
    <property type="entry name" value="PKD_dom"/>
</dbReference>
<reference evidence="2 3" key="1">
    <citation type="submission" date="2020-04" db="EMBL/GenBank/DDBJ databases">
        <title>Flammeovirga sp. SR4, a novel species isolated from seawater.</title>
        <authorList>
            <person name="Wang X."/>
        </authorList>
    </citation>
    <scope>NUCLEOTIDE SEQUENCE [LARGE SCALE GENOMIC DNA]</scope>
    <source>
        <strain evidence="2 3">SR4</strain>
    </source>
</reference>
<dbReference type="AlphaFoldDB" id="A0A7X8SK94"/>
<dbReference type="Pfam" id="PF00801">
    <property type="entry name" value="PKD"/>
    <property type="match status" value="1"/>
</dbReference>
<accession>A0A7X8SK94</accession>
<gene>
    <name evidence="2" type="ORF">HGP29_10675</name>
</gene>
<dbReference type="InterPro" id="IPR022409">
    <property type="entry name" value="PKD/Chitinase_dom"/>
</dbReference>
<keyword evidence="3" id="KW-1185">Reference proteome</keyword>